<reference evidence="1" key="1">
    <citation type="submission" date="2020-05" db="EMBL/GenBank/DDBJ databases">
        <title>Large-scale comparative analyses of tick genomes elucidate their genetic diversity and vector capacities.</title>
        <authorList>
            <person name="Jia N."/>
            <person name="Wang J."/>
            <person name="Shi W."/>
            <person name="Du L."/>
            <person name="Sun Y."/>
            <person name="Zhan W."/>
            <person name="Jiang J."/>
            <person name="Wang Q."/>
            <person name="Zhang B."/>
            <person name="Ji P."/>
            <person name="Sakyi L.B."/>
            <person name="Cui X."/>
            <person name="Yuan T."/>
            <person name="Jiang B."/>
            <person name="Yang W."/>
            <person name="Lam T.T.-Y."/>
            <person name="Chang Q."/>
            <person name="Ding S."/>
            <person name="Wang X."/>
            <person name="Zhu J."/>
            <person name="Ruan X."/>
            <person name="Zhao L."/>
            <person name="Wei J."/>
            <person name="Que T."/>
            <person name="Du C."/>
            <person name="Cheng J."/>
            <person name="Dai P."/>
            <person name="Han X."/>
            <person name="Huang E."/>
            <person name="Gao Y."/>
            <person name="Liu J."/>
            <person name="Shao H."/>
            <person name="Ye R."/>
            <person name="Li L."/>
            <person name="Wei W."/>
            <person name="Wang X."/>
            <person name="Wang C."/>
            <person name="Yang T."/>
            <person name="Huo Q."/>
            <person name="Li W."/>
            <person name="Guo W."/>
            <person name="Chen H."/>
            <person name="Zhou L."/>
            <person name="Ni X."/>
            <person name="Tian J."/>
            <person name="Zhou Y."/>
            <person name="Sheng Y."/>
            <person name="Liu T."/>
            <person name="Pan Y."/>
            <person name="Xia L."/>
            <person name="Li J."/>
            <person name="Zhao F."/>
            <person name="Cao W."/>
        </authorList>
    </citation>
    <scope>NUCLEOTIDE SEQUENCE</scope>
    <source>
        <strain evidence="1">Dsil-2018</strain>
    </source>
</reference>
<sequence length="223" mass="23590">MHLNTGFVSLGTTLSGLLVNAHVLVAQHFERRRRTACSLACTICGFYSVVFPSLAELFRSTYGTRGAFLLHGAILMNAIPLAITVRSPPKPILTGDDRHESLYAKDCGASFCALREHTAEARNIESSLNPAEQIGGESSAEDDGVVCATRLMLLASALMGATSGSRIALQAPALVHDFGLENLPILMGAASSCMGVASMLRPPFVGKTNVFVEAYVGFCAKGK</sequence>
<gene>
    <name evidence="1" type="ORF">HPB49_012517</name>
</gene>
<evidence type="ECO:0000313" key="2">
    <source>
        <dbReference type="Proteomes" id="UP000821865"/>
    </source>
</evidence>
<name>A0ACB8C964_DERSI</name>
<protein>
    <submittedName>
        <fullName evidence="1">Uncharacterized protein</fullName>
    </submittedName>
</protein>
<comment type="caution">
    <text evidence="1">The sequence shown here is derived from an EMBL/GenBank/DDBJ whole genome shotgun (WGS) entry which is preliminary data.</text>
</comment>
<accession>A0ACB8C964</accession>
<evidence type="ECO:0000313" key="1">
    <source>
        <dbReference type="EMBL" id="KAH7937457.1"/>
    </source>
</evidence>
<organism evidence="1 2">
    <name type="scientific">Dermacentor silvarum</name>
    <name type="common">Tick</name>
    <dbReference type="NCBI Taxonomy" id="543639"/>
    <lineage>
        <taxon>Eukaryota</taxon>
        <taxon>Metazoa</taxon>
        <taxon>Ecdysozoa</taxon>
        <taxon>Arthropoda</taxon>
        <taxon>Chelicerata</taxon>
        <taxon>Arachnida</taxon>
        <taxon>Acari</taxon>
        <taxon>Parasitiformes</taxon>
        <taxon>Ixodida</taxon>
        <taxon>Ixodoidea</taxon>
        <taxon>Ixodidae</taxon>
        <taxon>Rhipicephalinae</taxon>
        <taxon>Dermacentor</taxon>
    </lineage>
</organism>
<dbReference type="EMBL" id="CM023477">
    <property type="protein sequence ID" value="KAH7937457.1"/>
    <property type="molecule type" value="Genomic_DNA"/>
</dbReference>
<proteinExistence type="predicted"/>
<dbReference type="Proteomes" id="UP000821865">
    <property type="component" value="Chromosome 8"/>
</dbReference>
<keyword evidence="2" id="KW-1185">Reference proteome</keyword>